<dbReference type="InterPro" id="IPR009057">
    <property type="entry name" value="Homeodomain-like_sf"/>
</dbReference>
<evidence type="ECO:0000313" key="5">
    <source>
        <dbReference type="EMBL" id="TMW87402.1"/>
    </source>
</evidence>
<dbReference type="Gene3D" id="1.10.10.60">
    <property type="entry name" value="Homeodomain-like"/>
    <property type="match status" value="2"/>
</dbReference>
<comment type="caution">
    <text evidence="5">The sequence shown here is derived from an EMBL/GenBank/DDBJ whole genome shotgun (WGS) entry which is preliminary data.</text>
</comment>
<sequence length="108" mass="12728">MEIMKKKCMIKRRWNLEEDELLQNLVEKHGAKNWYLIGQLISGRSKKSYDTIIKSHAKFGNQWAMIAILLPGRTDNAMKNHWSSFLKRKLPLMSKYLTFKNPQPPLIV</sequence>
<keyword evidence="2" id="KW-0539">Nucleus</keyword>
<comment type="subcellular location">
    <subcellularLocation>
        <location evidence="1">Nucleus</location>
    </subcellularLocation>
</comment>
<dbReference type="InterPro" id="IPR050560">
    <property type="entry name" value="MYB_TF"/>
</dbReference>
<dbReference type="PROSITE" id="PS50090">
    <property type="entry name" value="MYB_LIKE"/>
    <property type="match status" value="1"/>
</dbReference>
<evidence type="ECO:0000259" key="3">
    <source>
        <dbReference type="PROSITE" id="PS50090"/>
    </source>
</evidence>
<dbReference type="PROSITE" id="PS51294">
    <property type="entry name" value="HTH_MYB"/>
    <property type="match status" value="2"/>
</dbReference>
<accession>A0A6N2AXW4</accession>
<dbReference type="GO" id="GO:0000981">
    <property type="term" value="F:DNA-binding transcription factor activity, RNA polymerase II-specific"/>
    <property type="evidence" value="ECO:0007669"/>
    <property type="project" value="TreeGrafter"/>
</dbReference>
<feature type="domain" description="HTH myb-type" evidence="4">
    <location>
        <begin position="52"/>
        <end position="90"/>
    </location>
</feature>
<feature type="domain" description="HTH myb-type" evidence="4">
    <location>
        <begin position="11"/>
        <end position="48"/>
    </location>
</feature>
<evidence type="ECO:0000256" key="2">
    <source>
        <dbReference type="ARBA" id="ARBA00023242"/>
    </source>
</evidence>
<dbReference type="GO" id="GO:0005634">
    <property type="term" value="C:nucleus"/>
    <property type="evidence" value="ECO:0007669"/>
    <property type="project" value="UniProtKB-SubCell"/>
</dbReference>
<gene>
    <name evidence="5" type="ORF">EJD97_020002</name>
</gene>
<proteinExistence type="predicted"/>
<dbReference type="EMBL" id="RXGB01005724">
    <property type="protein sequence ID" value="TMW87402.1"/>
    <property type="molecule type" value="Genomic_DNA"/>
</dbReference>
<reference evidence="5" key="1">
    <citation type="submission" date="2019-05" db="EMBL/GenBank/DDBJ databases">
        <title>The de novo reference genome and transcriptome assemblies of the wild tomato species Solanum chilense.</title>
        <authorList>
            <person name="Stam R."/>
            <person name="Nosenko T."/>
            <person name="Hoerger A.C."/>
            <person name="Stephan W."/>
            <person name="Seidel M.A."/>
            <person name="Kuhn J.M.M."/>
            <person name="Haberer G."/>
            <person name="Tellier A."/>
        </authorList>
    </citation>
    <scope>NUCLEOTIDE SEQUENCE</scope>
    <source>
        <tissue evidence="5">Mature leaves</tissue>
    </source>
</reference>
<name>A0A6N2AXW4_SOLCI</name>
<feature type="domain" description="Myb-like" evidence="3">
    <location>
        <begin position="11"/>
        <end position="86"/>
    </location>
</feature>
<dbReference type="GO" id="GO:0000978">
    <property type="term" value="F:RNA polymerase II cis-regulatory region sequence-specific DNA binding"/>
    <property type="evidence" value="ECO:0007669"/>
    <property type="project" value="TreeGrafter"/>
</dbReference>
<dbReference type="Pfam" id="PF00249">
    <property type="entry name" value="Myb_DNA-binding"/>
    <property type="match status" value="2"/>
</dbReference>
<dbReference type="AlphaFoldDB" id="A0A6N2AXW4"/>
<protein>
    <submittedName>
        <fullName evidence="5">Uncharacterized protein</fullName>
    </submittedName>
</protein>
<dbReference type="PANTHER" id="PTHR45614:SF295">
    <property type="entry name" value="SUCROSE RESPONSIVE ELEMENT BINDING PROTEIN"/>
    <property type="match status" value="1"/>
</dbReference>
<organism evidence="5">
    <name type="scientific">Solanum chilense</name>
    <name type="common">Tomato</name>
    <name type="synonym">Lycopersicon chilense</name>
    <dbReference type="NCBI Taxonomy" id="4083"/>
    <lineage>
        <taxon>Eukaryota</taxon>
        <taxon>Viridiplantae</taxon>
        <taxon>Streptophyta</taxon>
        <taxon>Embryophyta</taxon>
        <taxon>Tracheophyta</taxon>
        <taxon>Spermatophyta</taxon>
        <taxon>Magnoliopsida</taxon>
        <taxon>eudicotyledons</taxon>
        <taxon>Gunneridae</taxon>
        <taxon>Pentapetalae</taxon>
        <taxon>asterids</taxon>
        <taxon>lamiids</taxon>
        <taxon>Solanales</taxon>
        <taxon>Solanaceae</taxon>
        <taxon>Solanoideae</taxon>
        <taxon>Solaneae</taxon>
        <taxon>Solanum</taxon>
        <taxon>Solanum subgen. Lycopersicon</taxon>
    </lineage>
</organism>
<evidence type="ECO:0000259" key="4">
    <source>
        <dbReference type="PROSITE" id="PS51294"/>
    </source>
</evidence>
<dbReference type="SUPFAM" id="SSF46689">
    <property type="entry name" value="Homeodomain-like"/>
    <property type="match status" value="1"/>
</dbReference>
<dbReference type="PANTHER" id="PTHR45614">
    <property type="entry name" value="MYB PROTEIN-RELATED"/>
    <property type="match status" value="1"/>
</dbReference>
<dbReference type="GO" id="GO:0010597">
    <property type="term" value="P:green leaf volatile biosynthetic process"/>
    <property type="evidence" value="ECO:0007669"/>
    <property type="project" value="UniProtKB-ARBA"/>
</dbReference>
<dbReference type="InterPro" id="IPR001005">
    <property type="entry name" value="SANT/Myb"/>
</dbReference>
<dbReference type="InterPro" id="IPR017930">
    <property type="entry name" value="Myb_dom"/>
</dbReference>
<dbReference type="CDD" id="cd00167">
    <property type="entry name" value="SANT"/>
    <property type="match status" value="1"/>
</dbReference>
<evidence type="ECO:0000256" key="1">
    <source>
        <dbReference type="ARBA" id="ARBA00004123"/>
    </source>
</evidence>
<dbReference type="SMART" id="SM00717">
    <property type="entry name" value="SANT"/>
    <property type="match status" value="1"/>
</dbReference>